<keyword evidence="3" id="KW-1185">Reference proteome</keyword>
<gene>
    <name evidence="2" type="ORF">MUK42_19892</name>
</gene>
<accession>A0A9E7F0P8</accession>
<evidence type="ECO:0000313" key="2">
    <source>
        <dbReference type="EMBL" id="URD86516.1"/>
    </source>
</evidence>
<name>A0A9E7F0P8_9LILI</name>
<feature type="region of interest" description="Disordered" evidence="1">
    <location>
        <begin position="47"/>
        <end position="74"/>
    </location>
</feature>
<evidence type="ECO:0000256" key="1">
    <source>
        <dbReference type="SAM" id="MobiDB-lite"/>
    </source>
</evidence>
<evidence type="ECO:0000313" key="3">
    <source>
        <dbReference type="Proteomes" id="UP001055439"/>
    </source>
</evidence>
<dbReference type="Proteomes" id="UP001055439">
    <property type="component" value="Chromosome 2"/>
</dbReference>
<reference evidence="2" key="1">
    <citation type="submission" date="2022-05" db="EMBL/GenBank/DDBJ databases">
        <title>The Musa troglodytarum L. genome provides insights into the mechanism of non-climacteric behaviour and enrichment of carotenoids.</title>
        <authorList>
            <person name="Wang J."/>
        </authorList>
    </citation>
    <scope>NUCLEOTIDE SEQUENCE</scope>
    <source>
        <tissue evidence="2">Leaf</tissue>
    </source>
</reference>
<proteinExistence type="predicted"/>
<protein>
    <submittedName>
        <fullName evidence="2">Uncharacterized protein</fullName>
    </submittedName>
</protein>
<feature type="compositionally biased region" description="Basic and acidic residues" evidence="1">
    <location>
        <begin position="62"/>
        <end position="74"/>
    </location>
</feature>
<organism evidence="2 3">
    <name type="scientific">Musa troglodytarum</name>
    <name type="common">fe'i banana</name>
    <dbReference type="NCBI Taxonomy" id="320322"/>
    <lineage>
        <taxon>Eukaryota</taxon>
        <taxon>Viridiplantae</taxon>
        <taxon>Streptophyta</taxon>
        <taxon>Embryophyta</taxon>
        <taxon>Tracheophyta</taxon>
        <taxon>Spermatophyta</taxon>
        <taxon>Magnoliopsida</taxon>
        <taxon>Liliopsida</taxon>
        <taxon>Zingiberales</taxon>
        <taxon>Musaceae</taxon>
        <taxon>Musa</taxon>
    </lineage>
</organism>
<sequence length="74" mass="8650">MDANISVSSCDENKLSHHSLEVTNPLTTEEDEVVLWMVWLHPRTLSRDTKASDGHQPYIPRYSRETRQEHSQMK</sequence>
<dbReference type="EMBL" id="CP097504">
    <property type="protein sequence ID" value="URD86516.1"/>
    <property type="molecule type" value="Genomic_DNA"/>
</dbReference>
<dbReference type="AlphaFoldDB" id="A0A9E7F0P8"/>